<gene>
    <name evidence="1" type="ORF">AR543_06245</name>
</gene>
<reference evidence="2" key="1">
    <citation type="submission" date="2015-10" db="EMBL/GenBank/DDBJ databases">
        <title>Genome of Paenibacillus bovis sp. nov.</title>
        <authorList>
            <person name="Wu Z."/>
            <person name="Gao C."/>
            <person name="Liu Z."/>
            <person name="Zheng H."/>
        </authorList>
    </citation>
    <scope>NUCLEOTIDE SEQUENCE [LARGE SCALE GENOMIC DNA]</scope>
    <source>
        <strain evidence="2">BD3526</strain>
    </source>
</reference>
<proteinExistence type="predicted"/>
<evidence type="ECO:0008006" key="3">
    <source>
        <dbReference type="Google" id="ProtNLM"/>
    </source>
</evidence>
<keyword evidence="2" id="KW-1185">Reference proteome</keyword>
<dbReference type="AlphaFoldDB" id="A0A172ZDE9"/>
<dbReference type="Proteomes" id="UP000078148">
    <property type="component" value="Chromosome"/>
</dbReference>
<evidence type="ECO:0000313" key="1">
    <source>
        <dbReference type="EMBL" id="ANF95638.1"/>
    </source>
</evidence>
<dbReference type="PANTHER" id="PTHR36436">
    <property type="entry name" value="SLL5081 PROTEIN"/>
    <property type="match status" value="1"/>
</dbReference>
<dbReference type="STRING" id="1616788.AR543_06245"/>
<dbReference type="Pfam" id="PF09234">
    <property type="entry name" value="DUF1963"/>
    <property type="match status" value="1"/>
</dbReference>
<name>A0A172ZDE9_9BACL</name>
<sequence>MEYSNLLSDEELKSLMERYEVPELENYLREHQRPVVKMVRGEGGNGQTGCSRFGGSPDLPAGMEWPRSQGGEWMTLVAQLNLSQITAEIKDSAHGAIPGSLLPVQGMLYFFVGKDEPAYNIEHRVLYWSGTDTSLLSCYEPDSLTILEEEAEEPFLPYQVHAQARVEFPNYGYSEVYNLDDEEITEETAENYLLLTEEMGWEPEHVIGKMLGYGDGQHGDHEFVAASYLHTGKHTYNQEKDKKRMIQHFGGDEQKVDQEIDEMLMLLEVDSDRDIGFLWWDAGCIHFFIRKEDLLAGNFERTYCSIYSS</sequence>
<dbReference type="Gene3D" id="2.30.320.10">
    <property type="entry name" value="YwqG-like"/>
    <property type="match status" value="1"/>
</dbReference>
<dbReference type="KEGG" id="pbv:AR543_06245"/>
<accession>A0A172ZDE9</accession>
<dbReference type="RefSeq" id="WP_060532756.1">
    <property type="nucleotide sequence ID" value="NZ_CP013023.1"/>
</dbReference>
<dbReference type="PANTHER" id="PTHR36436:SF6">
    <property type="entry name" value="SLL5081 PROTEIN"/>
    <property type="match status" value="1"/>
</dbReference>
<dbReference type="InterPro" id="IPR015315">
    <property type="entry name" value="DUF1963"/>
</dbReference>
<protein>
    <recommendedName>
        <fullName evidence="3">DUF1963 domain-containing protein</fullName>
    </recommendedName>
</protein>
<organism evidence="1 2">
    <name type="scientific">Paenibacillus bovis</name>
    <dbReference type="NCBI Taxonomy" id="1616788"/>
    <lineage>
        <taxon>Bacteria</taxon>
        <taxon>Bacillati</taxon>
        <taxon>Bacillota</taxon>
        <taxon>Bacilli</taxon>
        <taxon>Bacillales</taxon>
        <taxon>Paenibacillaceae</taxon>
        <taxon>Paenibacillus</taxon>
    </lineage>
</organism>
<dbReference type="OrthoDB" id="8856529at2"/>
<dbReference type="EMBL" id="CP013023">
    <property type="protein sequence ID" value="ANF95638.1"/>
    <property type="molecule type" value="Genomic_DNA"/>
</dbReference>
<evidence type="ECO:0000313" key="2">
    <source>
        <dbReference type="Proteomes" id="UP000078148"/>
    </source>
</evidence>
<reference evidence="1 2" key="2">
    <citation type="journal article" date="2016" name="Int. J. Syst. Evol. Microbiol.">
        <title>Paenibacillus bovis sp. nov., isolated from raw yak (Bos grunniens) milk.</title>
        <authorList>
            <person name="Gao C."/>
            <person name="Han J."/>
            <person name="Liu Z."/>
            <person name="Xu X."/>
            <person name="Hang F."/>
            <person name="Wu Z."/>
        </authorList>
    </citation>
    <scope>NUCLEOTIDE SEQUENCE [LARGE SCALE GENOMIC DNA]</scope>
    <source>
        <strain evidence="1 2">BD3526</strain>
    </source>
</reference>
<dbReference type="SUPFAM" id="SSF103032">
    <property type="entry name" value="Hypothetical protein YwqG"/>
    <property type="match status" value="1"/>
</dbReference>
<dbReference type="InterPro" id="IPR035948">
    <property type="entry name" value="YwqG-like_sf"/>
</dbReference>